<feature type="region of interest" description="Disordered" evidence="1">
    <location>
        <begin position="1"/>
        <end position="51"/>
    </location>
</feature>
<name>A0ABD3LG27_EUCGL</name>
<sequence>MAYVPRHKQLWKERDGSSCAPASVAWRSPETTAHQNGQNHRHWTERDGPSCVPPSVAWRSPETIAHQIGRSQQWKESNGPSRVPPSVARRSPESIAHQIGRNQHWKERDGASSVPPSVVWRVREGPNSRPPEIIAQQNQIGRNQHWQDLNSRSTETIAHQIGRNQHWKESDGLSHVPPSVVWRVREGPNLRSPEIIAHQNQMGRNQHWQDLDSRLPETIAHQNGRNQHWQERDDLSRFPASIEGRFRKDLNLRSPETSAHQIGKNRHWKERDGPSCVPASFRKDLNLKPPPPKPISHQSGRIEYAGKAISRWLAVGLDDYGYHLPPGIFLRPVSVEAIELEPEEKPLVLAKSSMVNEDDERGRDHRKEPWVHIAETMMQYLVCSFKALRSEIKDQNLDGIKPTMIARFGKIIFRGSTSFPVETRGHMVTKASLKWLKRIFYTNLPSSYLENLTHKVIPEIGLSFKDEKDIYLVKLCDLSRPGVTICCKCRVIEAEQRLEPYKVELGQRRHVVVDVSCLNKDLDMRLMLRAKRLFTAISEDEKNSIWDMVSSAVLDSSVKGGLRWPLRKAFSGDRYRVVGAWHTISRNYNNSSMRLKVKHADRFDFRSSHGQVTEEITLKLNGLTSELHGQNLGADSFCDMLKDAVKIMWEHFLYCGSAVV</sequence>
<dbReference type="PANTHER" id="PTHR35481:SF1">
    <property type="entry name" value="DNA-DIRECTED RNA POLYMERASE SUBUNIT ALPHA"/>
    <property type="match status" value="1"/>
</dbReference>
<evidence type="ECO:0000313" key="4">
    <source>
        <dbReference type="Proteomes" id="UP001634007"/>
    </source>
</evidence>
<dbReference type="InterPro" id="IPR057225">
    <property type="entry name" value="DUF7903"/>
</dbReference>
<evidence type="ECO:0000313" key="3">
    <source>
        <dbReference type="EMBL" id="KAL3750448.1"/>
    </source>
</evidence>
<dbReference type="PANTHER" id="PTHR35481">
    <property type="entry name" value="DNA-DIRECTED RNA POLYMERASE SUBUNIT ALPHA"/>
    <property type="match status" value="1"/>
</dbReference>
<feature type="compositionally biased region" description="Polar residues" evidence="1">
    <location>
        <begin position="29"/>
        <end position="38"/>
    </location>
</feature>
<dbReference type="Proteomes" id="UP001634007">
    <property type="component" value="Unassembled WGS sequence"/>
</dbReference>
<keyword evidence="4" id="KW-1185">Reference proteome</keyword>
<evidence type="ECO:0000256" key="1">
    <source>
        <dbReference type="SAM" id="MobiDB-lite"/>
    </source>
</evidence>
<comment type="caution">
    <text evidence="3">The sequence shown here is derived from an EMBL/GenBank/DDBJ whole genome shotgun (WGS) entry which is preliminary data.</text>
</comment>
<evidence type="ECO:0000259" key="2">
    <source>
        <dbReference type="Pfam" id="PF25475"/>
    </source>
</evidence>
<gene>
    <name evidence="3" type="ORF">ACJRO7_011450</name>
</gene>
<feature type="compositionally biased region" description="Polar residues" evidence="1">
    <location>
        <begin position="69"/>
        <end position="80"/>
    </location>
</feature>
<protein>
    <recommendedName>
        <fullName evidence="2">DUF7903 domain-containing protein</fullName>
    </recommendedName>
</protein>
<dbReference type="AlphaFoldDB" id="A0ABD3LG27"/>
<proteinExistence type="predicted"/>
<feature type="domain" description="DUF7903" evidence="2">
    <location>
        <begin position="297"/>
        <end position="652"/>
    </location>
</feature>
<dbReference type="EMBL" id="JBJKBG010000002">
    <property type="protein sequence ID" value="KAL3750448.1"/>
    <property type="molecule type" value="Genomic_DNA"/>
</dbReference>
<organism evidence="3 4">
    <name type="scientific">Eucalyptus globulus</name>
    <name type="common">Tasmanian blue gum</name>
    <dbReference type="NCBI Taxonomy" id="34317"/>
    <lineage>
        <taxon>Eukaryota</taxon>
        <taxon>Viridiplantae</taxon>
        <taxon>Streptophyta</taxon>
        <taxon>Embryophyta</taxon>
        <taxon>Tracheophyta</taxon>
        <taxon>Spermatophyta</taxon>
        <taxon>Magnoliopsida</taxon>
        <taxon>eudicotyledons</taxon>
        <taxon>Gunneridae</taxon>
        <taxon>Pentapetalae</taxon>
        <taxon>rosids</taxon>
        <taxon>malvids</taxon>
        <taxon>Myrtales</taxon>
        <taxon>Myrtaceae</taxon>
        <taxon>Myrtoideae</taxon>
        <taxon>Eucalypteae</taxon>
        <taxon>Eucalyptus</taxon>
    </lineage>
</organism>
<feature type="region of interest" description="Disordered" evidence="1">
    <location>
        <begin position="254"/>
        <end position="274"/>
    </location>
</feature>
<feature type="region of interest" description="Disordered" evidence="1">
    <location>
        <begin position="68"/>
        <end position="131"/>
    </location>
</feature>
<accession>A0ABD3LG27</accession>
<dbReference type="Pfam" id="PF25475">
    <property type="entry name" value="DUF7903"/>
    <property type="match status" value="1"/>
</dbReference>
<reference evidence="3 4" key="1">
    <citation type="submission" date="2024-11" db="EMBL/GenBank/DDBJ databases">
        <title>Chromosome-level genome assembly of Eucalyptus globulus Labill. provides insights into its genome evolution.</title>
        <authorList>
            <person name="Li X."/>
        </authorList>
    </citation>
    <scope>NUCLEOTIDE SEQUENCE [LARGE SCALE GENOMIC DNA]</scope>
    <source>
        <strain evidence="3">CL2024</strain>
        <tissue evidence="3">Fresh tender leaves</tissue>
    </source>
</reference>